<reference evidence="2" key="2">
    <citation type="submission" date="2021-04" db="EMBL/GenBank/DDBJ databases">
        <authorList>
            <person name="Podell S."/>
        </authorList>
    </citation>
    <scope>NUCLEOTIDE SEQUENCE</scope>
    <source>
        <strain evidence="2">Hildebrandi</strain>
    </source>
</reference>
<name>A0A9K3PNU7_9STRA</name>
<proteinExistence type="predicted"/>
<gene>
    <name evidence="2" type="ORF">IV203_003564</name>
</gene>
<sequence length="137" mass="15156">MVCSYTKKADGFFIPCGSYSYRFNPPVLLNPFPHQHLVVRDHVNSMTFGTVASERMTSVQQSIVMSETFLPSLGNSVPEENFSIIFAGLVFATAVGIFAYANLVLTPEIVEGASLIRQENRQVEMQRLIDAVNSHVA</sequence>
<keyword evidence="1" id="KW-1133">Transmembrane helix</keyword>
<evidence type="ECO:0000256" key="1">
    <source>
        <dbReference type="SAM" id="Phobius"/>
    </source>
</evidence>
<comment type="caution">
    <text evidence="2">The sequence shown here is derived from an EMBL/GenBank/DDBJ whole genome shotgun (WGS) entry which is preliminary data.</text>
</comment>
<dbReference type="EMBL" id="JAGRRH010000016">
    <property type="protein sequence ID" value="KAG7354208.1"/>
    <property type="molecule type" value="Genomic_DNA"/>
</dbReference>
<protein>
    <submittedName>
        <fullName evidence="2">Uncharacterized protein</fullName>
    </submittedName>
</protein>
<dbReference type="Proteomes" id="UP000693970">
    <property type="component" value="Unassembled WGS sequence"/>
</dbReference>
<keyword evidence="1" id="KW-0812">Transmembrane</keyword>
<keyword evidence="1" id="KW-0472">Membrane</keyword>
<organism evidence="2 3">
    <name type="scientific">Nitzschia inconspicua</name>
    <dbReference type="NCBI Taxonomy" id="303405"/>
    <lineage>
        <taxon>Eukaryota</taxon>
        <taxon>Sar</taxon>
        <taxon>Stramenopiles</taxon>
        <taxon>Ochrophyta</taxon>
        <taxon>Bacillariophyta</taxon>
        <taxon>Bacillariophyceae</taxon>
        <taxon>Bacillariophycidae</taxon>
        <taxon>Bacillariales</taxon>
        <taxon>Bacillariaceae</taxon>
        <taxon>Nitzschia</taxon>
    </lineage>
</organism>
<reference evidence="2" key="1">
    <citation type="journal article" date="2021" name="Sci. Rep.">
        <title>Diploid genomic architecture of Nitzschia inconspicua, an elite biomass production diatom.</title>
        <authorList>
            <person name="Oliver A."/>
            <person name="Podell S."/>
            <person name="Pinowska A."/>
            <person name="Traller J.C."/>
            <person name="Smith S.R."/>
            <person name="McClure R."/>
            <person name="Beliaev A."/>
            <person name="Bohutskyi P."/>
            <person name="Hill E.A."/>
            <person name="Rabines A."/>
            <person name="Zheng H."/>
            <person name="Allen L.Z."/>
            <person name="Kuo A."/>
            <person name="Grigoriev I.V."/>
            <person name="Allen A.E."/>
            <person name="Hazlebeck D."/>
            <person name="Allen E.E."/>
        </authorList>
    </citation>
    <scope>NUCLEOTIDE SEQUENCE</scope>
    <source>
        <strain evidence="2">Hildebrandi</strain>
    </source>
</reference>
<accession>A0A9K3PNU7</accession>
<dbReference type="AlphaFoldDB" id="A0A9K3PNU7"/>
<feature type="transmembrane region" description="Helical" evidence="1">
    <location>
        <begin position="82"/>
        <end position="105"/>
    </location>
</feature>
<evidence type="ECO:0000313" key="2">
    <source>
        <dbReference type="EMBL" id="KAG7354208.1"/>
    </source>
</evidence>
<keyword evidence="3" id="KW-1185">Reference proteome</keyword>
<evidence type="ECO:0000313" key="3">
    <source>
        <dbReference type="Proteomes" id="UP000693970"/>
    </source>
</evidence>